<dbReference type="PANTHER" id="PTHR34610:SF3">
    <property type="entry name" value="SSL7007 PROTEIN"/>
    <property type="match status" value="1"/>
</dbReference>
<accession>A0A124FN79</accession>
<proteinExistence type="predicted"/>
<sequence>MPSSEPLRVVLDANVLFSGCAFESGNSRKIINYILRHKVCLVTCTYIISEVVEHLLEKDKQTSIPEFYRVLAEGYLETVESPSRDDITANLYLVPADPKDVPVVLTAINSHADCIISGDHHLNAGDVTTQAIDTLIRVFTPHDFLDTMI</sequence>
<reference evidence="2 3" key="1">
    <citation type="journal article" date="2015" name="MBio">
        <title>Genome-Resolved Metagenomic Analysis Reveals Roles for Candidate Phyla and Other Microbial Community Members in Biogeochemical Transformations in Oil Reservoirs.</title>
        <authorList>
            <person name="Hu P."/>
            <person name="Tom L."/>
            <person name="Singh A."/>
            <person name="Thomas B.C."/>
            <person name="Baker B.J."/>
            <person name="Piceno Y.M."/>
            <person name="Andersen G.L."/>
            <person name="Banfield J.F."/>
        </authorList>
    </citation>
    <scope>NUCLEOTIDE SEQUENCE [LARGE SCALE GENOMIC DNA]</scope>
    <source>
        <strain evidence="2">46_16</strain>
    </source>
</reference>
<dbReference type="Proteomes" id="UP000064249">
    <property type="component" value="Unassembled WGS sequence"/>
</dbReference>
<dbReference type="EMBL" id="LGFU01000001">
    <property type="protein sequence ID" value="KUK47068.1"/>
    <property type="molecule type" value="Genomic_DNA"/>
</dbReference>
<dbReference type="InterPro" id="IPR029060">
    <property type="entry name" value="PIN-like_dom_sf"/>
</dbReference>
<dbReference type="InterPro" id="IPR002850">
    <property type="entry name" value="PIN_toxin-like"/>
</dbReference>
<evidence type="ECO:0000259" key="1">
    <source>
        <dbReference type="Pfam" id="PF13470"/>
    </source>
</evidence>
<dbReference type="SUPFAM" id="SSF88723">
    <property type="entry name" value="PIN domain-like"/>
    <property type="match status" value="1"/>
</dbReference>
<evidence type="ECO:0000313" key="3">
    <source>
        <dbReference type="Proteomes" id="UP000064249"/>
    </source>
</evidence>
<feature type="domain" description="PIN" evidence="1">
    <location>
        <begin position="8"/>
        <end position="121"/>
    </location>
</feature>
<dbReference type="InterPro" id="IPR002716">
    <property type="entry name" value="PIN_dom"/>
</dbReference>
<dbReference type="Pfam" id="PF13470">
    <property type="entry name" value="PIN_3"/>
    <property type="match status" value="1"/>
</dbReference>
<dbReference type="PANTHER" id="PTHR34610">
    <property type="entry name" value="SSL7007 PROTEIN"/>
    <property type="match status" value="1"/>
</dbReference>
<name>A0A124FN79_9CHLR</name>
<dbReference type="Gene3D" id="3.40.50.1010">
    <property type="entry name" value="5'-nuclease"/>
    <property type="match status" value="1"/>
</dbReference>
<comment type="caution">
    <text evidence="2">The sequence shown here is derived from an EMBL/GenBank/DDBJ whole genome shotgun (WGS) entry which is preliminary data.</text>
</comment>
<dbReference type="AlphaFoldDB" id="A0A124FN79"/>
<dbReference type="NCBIfam" id="TIGR00305">
    <property type="entry name" value="putative toxin-antitoxin system toxin component, PIN family"/>
    <property type="match status" value="1"/>
</dbReference>
<evidence type="ECO:0000313" key="2">
    <source>
        <dbReference type="EMBL" id="KUK47068.1"/>
    </source>
</evidence>
<protein>
    <recommendedName>
        <fullName evidence="1">PIN domain-containing protein</fullName>
    </recommendedName>
</protein>
<organism evidence="2 3">
    <name type="scientific">Anaerolinea thermophila</name>
    <dbReference type="NCBI Taxonomy" id="167964"/>
    <lineage>
        <taxon>Bacteria</taxon>
        <taxon>Bacillati</taxon>
        <taxon>Chloroflexota</taxon>
        <taxon>Anaerolineae</taxon>
        <taxon>Anaerolineales</taxon>
        <taxon>Anaerolineaceae</taxon>
        <taxon>Anaerolinea</taxon>
    </lineage>
</organism>
<gene>
    <name evidence="2" type="ORF">XD73_0014</name>
</gene>